<sequence length="317" mass="34695">MASPETFTVGWICPLLDEYEAACAMLDEDLEGPEAADKGDGNTYTFGRISKHNVVIACLPHGRYGTNAATRVAKDMMRSFPQLRFLLLVGTAGGAPTQDRDIRLGDVVVSVPTHSSGGVVQYDYGKHAEVFHVTSQLNAPPTVLLGALPEVSRRHNYPKRFKGMDEHLQAFNSNPRFQKPQEDRLFLPTVRHQGGKDCAECNMNGLVQRPPRTTGRAVNVFYGNVASGNSIVMDAEKRDSFARSPRIDAICFETEAAGLMNDFPCMVIRGISNYADAHKNDEWRCYAAATAAAYAKELLCVVRPVKAASSAMNTMSC</sequence>
<gene>
    <name evidence="2" type="ORF">M440DRAFT_1364242</name>
</gene>
<dbReference type="Gene3D" id="3.40.50.1580">
    <property type="entry name" value="Nucleoside phosphorylase domain"/>
    <property type="match status" value="1"/>
</dbReference>
<dbReference type="InterPro" id="IPR053137">
    <property type="entry name" value="NLR-like"/>
</dbReference>
<evidence type="ECO:0000313" key="2">
    <source>
        <dbReference type="EMBL" id="PTB72107.1"/>
    </source>
</evidence>
<name>A0A2T4BS15_TRILO</name>
<keyword evidence="3" id="KW-1185">Reference proteome</keyword>
<dbReference type="EMBL" id="KZ679143">
    <property type="protein sequence ID" value="PTB72107.1"/>
    <property type="molecule type" value="Genomic_DNA"/>
</dbReference>
<dbReference type="PANTHER" id="PTHR46082:SF11">
    <property type="entry name" value="AAA+ ATPASE DOMAIN-CONTAINING PROTEIN-RELATED"/>
    <property type="match status" value="1"/>
</dbReference>
<dbReference type="OrthoDB" id="1577640at2759"/>
<dbReference type="Proteomes" id="UP000240760">
    <property type="component" value="Unassembled WGS sequence"/>
</dbReference>
<dbReference type="AlphaFoldDB" id="A0A2T4BS15"/>
<dbReference type="GO" id="GO:0003824">
    <property type="term" value="F:catalytic activity"/>
    <property type="evidence" value="ECO:0007669"/>
    <property type="project" value="InterPro"/>
</dbReference>
<evidence type="ECO:0000313" key="3">
    <source>
        <dbReference type="Proteomes" id="UP000240760"/>
    </source>
</evidence>
<dbReference type="PANTHER" id="PTHR46082">
    <property type="entry name" value="ATP/GTP-BINDING PROTEIN-RELATED"/>
    <property type="match status" value="1"/>
</dbReference>
<organism evidence="2 3">
    <name type="scientific">Trichoderma longibrachiatum ATCC 18648</name>
    <dbReference type="NCBI Taxonomy" id="983965"/>
    <lineage>
        <taxon>Eukaryota</taxon>
        <taxon>Fungi</taxon>
        <taxon>Dikarya</taxon>
        <taxon>Ascomycota</taxon>
        <taxon>Pezizomycotina</taxon>
        <taxon>Sordariomycetes</taxon>
        <taxon>Hypocreomycetidae</taxon>
        <taxon>Hypocreales</taxon>
        <taxon>Hypocreaceae</taxon>
        <taxon>Trichoderma</taxon>
    </lineage>
</organism>
<dbReference type="InterPro" id="IPR000845">
    <property type="entry name" value="Nucleoside_phosphorylase_d"/>
</dbReference>
<accession>A0A2T4BS15</accession>
<dbReference type="Pfam" id="PF01048">
    <property type="entry name" value="PNP_UDP_1"/>
    <property type="match status" value="1"/>
</dbReference>
<reference evidence="2 3" key="1">
    <citation type="submission" date="2016-07" db="EMBL/GenBank/DDBJ databases">
        <title>Multiple horizontal gene transfer events from other fungi enriched the ability of initially mycotrophic Trichoderma (Ascomycota) to feed on dead plant biomass.</title>
        <authorList>
            <consortium name="DOE Joint Genome Institute"/>
            <person name="Aerts A."/>
            <person name="Atanasova L."/>
            <person name="Chenthamara K."/>
            <person name="Zhang J."/>
            <person name="Grujic M."/>
            <person name="Henrissat B."/>
            <person name="Kuo A."/>
            <person name="Salamov A."/>
            <person name="Lipzen A."/>
            <person name="Labutti K."/>
            <person name="Barry K."/>
            <person name="Miao Y."/>
            <person name="Rahimi M.J."/>
            <person name="Shen Q."/>
            <person name="Grigoriev I.V."/>
            <person name="Kubicek C.P."/>
            <person name="Druzhinina I.S."/>
        </authorList>
    </citation>
    <scope>NUCLEOTIDE SEQUENCE [LARGE SCALE GENOMIC DNA]</scope>
    <source>
        <strain evidence="2 3">ATCC 18648</strain>
    </source>
</reference>
<proteinExistence type="predicted"/>
<dbReference type="InterPro" id="IPR035994">
    <property type="entry name" value="Nucleoside_phosphorylase_sf"/>
</dbReference>
<protein>
    <submittedName>
        <fullName evidence="2">Purine and uridine phosphorylase</fullName>
    </submittedName>
</protein>
<evidence type="ECO:0000259" key="1">
    <source>
        <dbReference type="Pfam" id="PF01048"/>
    </source>
</evidence>
<dbReference type="STRING" id="983965.A0A2T4BS15"/>
<dbReference type="GO" id="GO:0009116">
    <property type="term" value="P:nucleoside metabolic process"/>
    <property type="evidence" value="ECO:0007669"/>
    <property type="project" value="InterPro"/>
</dbReference>
<dbReference type="SUPFAM" id="SSF53167">
    <property type="entry name" value="Purine and uridine phosphorylases"/>
    <property type="match status" value="1"/>
</dbReference>
<feature type="domain" description="Nucleoside phosphorylase" evidence="1">
    <location>
        <begin position="9"/>
        <end position="292"/>
    </location>
</feature>